<dbReference type="GO" id="GO:0003779">
    <property type="term" value="F:actin binding"/>
    <property type="evidence" value="ECO:0007669"/>
    <property type="project" value="UniProtKB-KW"/>
</dbReference>
<dbReference type="Pfam" id="PF00241">
    <property type="entry name" value="Cofilin_ADF"/>
    <property type="match status" value="1"/>
</dbReference>
<dbReference type="OMA" id="FTACMPA"/>
<evidence type="ECO:0000256" key="1">
    <source>
        <dbReference type="ARBA" id="ARBA00006844"/>
    </source>
</evidence>
<dbReference type="SMART" id="SM00102">
    <property type="entry name" value="ADF"/>
    <property type="match status" value="1"/>
</dbReference>
<gene>
    <name evidence="4" type="ORF">DGUA_6G010450</name>
</gene>
<dbReference type="EMBL" id="OUUW01000003">
    <property type="protein sequence ID" value="SPP77895.1"/>
    <property type="molecule type" value="Genomic_DNA"/>
</dbReference>
<dbReference type="OrthoDB" id="10249245at2759"/>
<dbReference type="CDD" id="cd11286">
    <property type="entry name" value="ADF_cofilin_like"/>
    <property type="match status" value="1"/>
</dbReference>
<sequence>MDSGIELTRAAKRIFEQIRQQRQHRFATFAICPENSQILVDAVGERAASYEDFLRDLQGRGHGQAGQAKCRFAIYDYEYEHQFKDIKDSCPSIKQKLVLLLWCPEQAAIKDKILYASSIFAIMRGFIGIQKFIQANQLEQVQQEAIELQLRALDRD</sequence>
<protein>
    <submittedName>
        <fullName evidence="4">Blast:Cofilin/actin-depolymerizing factor homolog</fullName>
    </submittedName>
</protein>
<feature type="domain" description="ADF-H" evidence="3">
    <location>
        <begin position="2"/>
        <end position="151"/>
    </location>
</feature>
<name>A0A3B0J7U0_DROGU</name>
<dbReference type="PROSITE" id="PS51263">
    <property type="entry name" value="ADF_H"/>
    <property type="match status" value="1"/>
</dbReference>
<dbReference type="InterPro" id="IPR002108">
    <property type="entry name" value="ADF-H"/>
</dbReference>
<organism evidence="4 5">
    <name type="scientific">Drosophila guanche</name>
    <name type="common">Fruit fly</name>
    <dbReference type="NCBI Taxonomy" id="7266"/>
    <lineage>
        <taxon>Eukaryota</taxon>
        <taxon>Metazoa</taxon>
        <taxon>Ecdysozoa</taxon>
        <taxon>Arthropoda</taxon>
        <taxon>Hexapoda</taxon>
        <taxon>Insecta</taxon>
        <taxon>Pterygota</taxon>
        <taxon>Neoptera</taxon>
        <taxon>Endopterygota</taxon>
        <taxon>Diptera</taxon>
        <taxon>Brachycera</taxon>
        <taxon>Muscomorpha</taxon>
        <taxon>Ephydroidea</taxon>
        <taxon>Drosophilidae</taxon>
        <taxon>Drosophila</taxon>
        <taxon>Sophophora</taxon>
    </lineage>
</organism>
<dbReference type="GO" id="GO:0030042">
    <property type="term" value="P:actin filament depolymerization"/>
    <property type="evidence" value="ECO:0007669"/>
    <property type="project" value="InterPro"/>
</dbReference>
<evidence type="ECO:0000256" key="2">
    <source>
        <dbReference type="ARBA" id="ARBA00023203"/>
    </source>
</evidence>
<dbReference type="Gene3D" id="3.40.20.10">
    <property type="entry name" value="Severin"/>
    <property type="match status" value="1"/>
</dbReference>
<evidence type="ECO:0000259" key="3">
    <source>
        <dbReference type="PROSITE" id="PS51263"/>
    </source>
</evidence>
<evidence type="ECO:0000313" key="5">
    <source>
        <dbReference type="Proteomes" id="UP000268350"/>
    </source>
</evidence>
<comment type="similarity">
    <text evidence="1">Belongs to the actin-binding proteins ADF family.</text>
</comment>
<dbReference type="PANTHER" id="PTHR11913">
    <property type="entry name" value="COFILIN-RELATED"/>
    <property type="match status" value="1"/>
</dbReference>
<dbReference type="STRING" id="7266.A0A3B0J7U0"/>
<keyword evidence="5" id="KW-1185">Reference proteome</keyword>
<reference evidence="5" key="1">
    <citation type="submission" date="2018-01" db="EMBL/GenBank/DDBJ databases">
        <authorList>
            <person name="Alioto T."/>
            <person name="Alioto T."/>
        </authorList>
    </citation>
    <scope>NUCLEOTIDE SEQUENCE [LARGE SCALE GENOMIC DNA]</scope>
</reference>
<evidence type="ECO:0000313" key="4">
    <source>
        <dbReference type="EMBL" id="SPP77895.1"/>
    </source>
</evidence>
<accession>A0A3B0J7U0</accession>
<dbReference type="GO" id="GO:0015629">
    <property type="term" value="C:actin cytoskeleton"/>
    <property type="evidence" value="ECO:0007669"/>
    <property type="project" value="InterPro"/>
</dbReference>
<dbReference type="Proteomes" id="UP000268350">
    <property type="component" value="Unassembled WGS sequence"/>
</dbReference>
<keyword evidence="2" id="KW-0009">Actin-binding</keyword>
<dbReference type="InterPro" id="IPR017904">
    <property type="entry name" value="ADF/Cofilin"/>
</dbReference>
<proteinExistence type="inferred from homology"/>
<dbReference type="SUPFAM" id="SSF55753">
    <property type="entry name" value="Actin depolymerizing proteins"/>
    <property type="match status" value="1"/>
</dbReference>
<dbReference type="AlphaFoldDB" id="A0A3B0J7U0"/>
<dbReference type="InterPro" id="IPR029006">
    <property type="entry name" value="ADF-H/Gelsolin-like_dom_sf"/>
</dbReference>